<gene>
    <name evidence="7" type="ORF">SAMN05216221_3483</name>
</gene>
<keyword evidence="2" id="KW-1003">Cell membrane</keyword>
<dbReference type="AlphaFoldDB" id="A0A1H1XMM9"/>
<feature type="transmembrane region" description="Helical" evidence="6">
    <location>
        <begin position="138"/>
        <end position="158"/>
    </location>
</feature>
<dbReference type="OrthoDB" id="5702716at2"/>
<evidence type="ECO:0000256" key="6">
    <source>
        <dbReference type="SAM" id="Phobius"/>
    </source>
</evidence>
<evidence type="ECO:0000256" key="4">
    <source>
        <dbReference type="ARBA" id="ARBA00022989"/>
    </source>
</evidence>
<organism evidence="7 8">
    <name type="scientific">Pseudomonas oryzae</name>
    <dbReference type="NCBI Taxonomy" id="1392877"/>
    <lineage>
        <taxon>Bacteria</taxon>
        <taxon>Pseudomonadati</taxon>
        <taxon>Pseudomonadota</taxon>
        <taxon>Gammaproteobacteria</taxon>
        <taxon>Pseudomonadales</taxon>
        <taxon>Pseudomonadaceae</taxon>
        <taxon>Pseudomonas</taxon>
    </lineage>
</organism>
<evidence type="ECO:0000313" key="7">
    <source>
        <dbReference type="EMBL" id="SDT10480.1"/>
    </source>
</evidence>
<evidence type="ECO:0000313" key="8">
    <source>
        <dbReference type="Proteomes" id="UP000243359"/>
    </source>
</evidence>
<dbReference type="NCBIfam" id="NF004414">
    <property type="entry name" value="PRK05760.1"/>
    <property type="match status" value="1"/>
</dbReference>
<dbReference type="InterPro" id="IPR005598">
    <property type="entry name" value="ATP_synth_I"/>
</dbReference>
<keyword evidence="8" id="KW-1185">Reference proteome</keyword>
<dbReference type="Pfam" id="PF03899">
    <property type="entry name" value="ATP-synt_I"/>
    <property type="match status" value="1"/>
</dbReference>
<protein>
    <submittedName>
        <fullName evidence="7">ATP synthase protein I</fullName>
    </submittedName>
</protein>
<accession>A0A1H1XMM9</accession>
<comment type="subcellular location">
    <subcellularLocation>
        <location evidence="1">Cell membrane</location>
        <topology evidence="1">Multi-pass membrane protein</topology>
    </subcellularLocation>
</comment>
<proteinExistence type="predicted"/>
<evidence type="ECO:0000256" key="1">
    <source>
        <dbReference type="ARBA" id="ARBA00004651"/>
    </source>
</evidence>
<keyword evidence="3 6" id="KW-0812">Transmembrane</keyword>
<keyword evidence="5 6" id="KW-0472">Membrane</keyword>
<feature type="transmembrane region" description="Helical" evidence="6">
    <location>
        <begin position="44"/>
        <end position="65"/>
    </location>
</feature>
<evidence type="ECO:0000256" key="2">
    <source>
        <dbReference type="ARBA" id="ARBA00022475"/>
    </source>
</evidence>
<feature type="transmembrane region" description="Helical" evidence="6">
    <location>
        <begin position="111"/>
        <end position="132"/>
    </location>
</feature>
<dbReference type="Proteomes" id="UP000243359">
    <property type="component" value="Chromosome I"/>
</dbReference>
<feature type="transmembrane region" description="Helical" evidence="6">
    <location>
        <begin position="71"/>
        <end position="90"/>
    </location>
</feature>
<reference evidence="8" key="1">
    <citation type="submission" date="2016-10" db="EMBL/GenBank/DDBJ databases">
        <authorList>
            <person name="Varghese N."/>
            <person name="Submissions S."/>
        </authorList>
    </citation>
    <scope>NUCLEOTIDE SEQUENCE [LARGE SCALE GENOMIC DNA]</scope>
    <source>
        <strain evidence="8">KCTC 32247</strain>
    </source>
</reference>
<dbReference type="EMBL" id="LT629751">
    <property type="protein sequence ID" value="SDT10480.1"/>
    <property type="molecule type" value="Genomic_DNA"/>
</dbReference>
<dbReference type="GO" id="GO:0005886">
    <property type="term" value="C:plasma membrane"/>
    <property type="evidence" value="ECO:0007669"/>
    <property type="project" value="UniProtKB-SubCell"/>
</dbReference>
<evidence type="ECO:0000256" key="3">
    <source>
        <dbReference type="ARBA" id="ARBA00022692"/>
    </source>
</evidence>
<sequence length="164" mass="17726">MGGLSHLYSRRNFGRFQAGASGYRATDRWGSVVKIRNKTPLHRLPVFPLLLVELGMAVLAGVAGWGWKDPVAGYSALLGGLIAWVPNVYFAMKAFRYFGARSVKAIVQSFWSGEMGKLFLTAALFALVFAGVERLNVAALFAGYALVLGTAACSLLLVKGFPKH</sequence>
<keyword evidence="4 6" id="KW-1133">Transmembrane helix</keyword>
<name>A0A1H1XMM9_9PSED</name>
<evidence type="ECO:0000256" key="5">
    <source>
        <dbReference type="ARBA" id="ARBA00023136"/>
    </source>
</evidence>
<dbReference type="STRING" id="1392877.SAMN05216221_3483"/>